<dbReference type="SUPFAM" id="SSF56601">
    <property type="entry name" value="beta-lactamase/transpeptidase-like"/>
    <property type="match status" value="1"/>
</dbReference>
<name>A0A382APH2_9ZZZZ</name>
<dbReference type="AlphaFoldDB" id="A0A382APH2"/>
<sequence>MSTRVQLGADQLRAAGTVASQVDNATFLPRESSADAQHGLALSLDVPETPMNCNHQGVAVNGKAIDLFPAARFRLVSDDSDLVPLDRDLLRNPEGESYWDVTLSPGKVWSEPEDGGWSRAALPFQLSNIFENDTHHGIATFLYNDTGISPVFYQIVTETKAFLCPDNLQAWGWLKATPEPLSPDDCLATCEAYHEEQRDQLPIRPLADWKSDATRAGLDDIDQGFGSESSIVSGLIVDGEIYATPCRTSMGDHPYPRSMKFGIWSATKTAFCSIACLRLAQVIGEDPRETRVADLLPEAQNNPVWADVTIGHCLDMATGVGTAAGDDDQAGVFADYQIEDWQSKESEEALRGYTHYHEWFVAPSQHEKNGAAFACSGYPWPAGTVVRYRDQDLYIAGAALDALLKGHRGPDSRIWDMVRDEVYRPARIHHAVNFHTIETDPQQQVPLSDAGLLLSMDNVARLGKLILEGGIIEGQQILAPGLLDQFFNVRTKKGLPTGIETTDGEVHYYGGIWHLPYRSQNGEAFWIPTMKGYGGQLIQLLPNHTIGFRFAYDSYETEERYDMLKLVRLSDAMRAFR</sequence>
<protein>
    <recommendedName>
        <fullName evidence="2">Beta-lactamase-related domain-containing protein</fullName>
    </recommendedName>
</protein>
<reference evidence="1" key="1">
    <citation type="submission" date="2018-05" db="EMBL/GenBank/DDBJ databases">
        <authorList>
            <person name="Lanie J.A."/>
            <person name="Ng W.-L."/>
            <person name="Kazmierczak K.M."/>
            <person name="Andrzejewski T.M."/>
            <person name="Davidsen T.M."/>
            <person name="Wayne K.J."/>
            <person name="Tettelin H."/>
            <person name="Glass J.I."/>
            <person name="Rusch D."/>
            <person name="Podicherti R."/>
            <person name="Tsui H.-C.T."/>
            <person name="Winkler M.E."/>
        </authorList>
    </citation>
    <scope>NUCLEOTIDE SEQUENCE</scope>
</reference>
<gene>
    <name evidence="1" type="ORF">METZ01_LOCUS156299</name>
</gene>
<dbReference type="InterPro" id="IPR012338">
    <property type="entry name" value="Beta-lactam/transpept-like"/>
</dbReference>
<evidence type="ECO:0008006" key="2">
    <source>
        <dbReference type="Google" id="ProtNLM"/>
    </source>
</evidence>
<dbReference type="EMBL" id="UINC01026277">
    <property type="protein sequence ID" value="SVB03445.1"/>
    <property type="molecule type" value="Genomic_DNA"/>
</dbReference>
<dbReference type="Gene3D" id="3.40.710.10">
    <property type="entry name" value="DD-peptidase/beta-lactamase superfamily"/>
    <property type="match status" value="1"/>
</dbReference>
<accession>A0A382APH2</accession>
<organism evidence="1">
    <name type="scientific">marine metagenome</name>
    <dbReference type="NCBI Taxonomy" id="408172"/>
    <lineage>
        <taxon>unclassified sequences</taxon>
        <taxon>metagenomes</taxon>
        <taxon>ecological metagenomes</taxon>
    </lineage>
</organism>
<proteinExistence type="predicted"/>
<evidence type="ECO:0000313" key="1">
    <source>
        <dbReference type="EMBL" id="SVB03445.1"/>
    </source>
</evidence>